<evidence type="ECO:0000313" key="2">
    <source>
        <dbReference type="EMBL" id="OZI62409.1"/>
    </source>
</evidence>
<dbReference type="EMBL" id="NEVS01000004">
    <property type="protein sequence ID" value="OZI62409.1"/>
    <property type="molecule type" value="Genomic_DNA"/>
</dbReference>
<dbReference type="Proteomes" id="UP000215767">
    <property type="component" value="Unassembled WGS sequence"/>
</dbReference>
<evidence type="ECO:0000256" key="1">
    <source>
        <dbReference type="SAM" id="MobiDB-lite"/>
    </source>
</evidence>
<comment type="caution">
    <text evidence="2">The sequence shown here is derived from an EMBL/GenBank/DDBJ whole genome shotgun (WGS) entry which is preliminary data.</text>
</comment>
<protein>
    <submittedName>
        <fullName evidence="2">Uncharacterized protein</fullName>
    </submittedName>
</protein>
<feature type="region of interest" description="Disordered" evidence="1">
    <location>
        <begin position="1"/>
        <end position="27"/>
    </location>
</feature>
<gene>
    <name evidence="2" type="ORF">CAL28_24825</name>
</gene>
<name>A0A261UKJ8_9BORD</name>
<proteinExistence type="predicted"/>
<reference evidence="3" key="1">
    <citation type="submission" date="2017-05" db="EMBL/GenBank/DDBJ databases">
        <title>Complete and WGS of Bordetella genogroups.</title>
        <authorList>
            <person name="Spilker T."/>
            <person name="Lipuma J."/>
        </authorList>
    </citation>
    <scope>NUCLEOTIDE SEQUENCE [LARGE SCALE GENOMIC DNA]</scope>
    <source>
        <strain evidence="3">AU8856</strain>
    </source>
</reference>
<keyword evidence="3" id="KW-1185">Reference proteome</keyword>
<dbReference type="AlphaFoldDB" id="A0A261UKJ8"/>
<sequence>MECRLPRGISMHSRGFSMSETSVLSEVPPRPEDLQILAAHAGLPLSPTLLAELADAWRYIAPMLGRIRRERPFSDEPAHTFVPTVFQATGKETT</sequence>
<accession>A0A261UKJ8</accession>
<evidence type="ECO:0000313" key="3">
    <source>
        <dbReference type="Proteomes" id="UP000215767"/>
    </source>
</evidence>
<organism evidence="2 3">
    <name type="scientific">Bordetella genomosp. 11</name>
    <dbReference type="NCBI Taxonomy" id="1416808"/>
    <lineage>
        <taxon>Bacteria</taxon>
        <taxon>Pseudomonadati</taxon>
        <taxon>Pseudomonadota</taxon>
        <taxon>Betaproteobacteria</taxon>
        <taxon>Burkholderiales</taxon>
        <taxon>Alcaligenaceae</taxon>
        <taxon>Bordetella</taxon>
    </lineage>
</organism>